<organism evidence="2">
    <name type="scientific">marine metagenome</name>
    <dbReference type="NCBI Taxonomy" id="408172"/>
    <lineage>
        <taxon>unclassified sequences</taxon>
        <taxon>metagenomes</taxon>
        <taxon>ecological metagenomes</taxon>
    </lineage>
</organism>
<dbReference type="Gene3D" id="3.40.50.300">
    <property type="entry name" value="P-loop containing nucleotide triphosphate hydrolases"/>
    <property type="match status" value="1"/>
</dbReference>
<dbReference type="InterPro" id="IPR006555">
    <property type="entry name" value="ATP-dep_Helicase_C"/>
</dbReference>
<feature type="non-terminal residue" evidence="2">
    <location>
        <position position="95"/>
    </location>
</feature>
<dbReference type="InterPro" id="IPR027417">
    <property type="entry name" value="P-loop_NTPase"/>
</dbReference>
<dbReference type="GO" id="GO:0006139">
    <property type="term" value="P:nucleobase-containing compound metabolic process"/>
    <property type="evidence" value="ECO:0007669"/>
    <property type="project" value="InterPro"/>
</dbReference>
<dbReference type="Pfam" id="PF13307">
    <property type="entry name" value="Helicase_C_2"/>
    <property type="match status" value="1"/>
</dbReference>
<dbReference type="EMBL" id="UINC01226901">
    <property type="protein sequence ID" value="SVE57580.1"/>
    <property type="molecule type" value="Genomic_DNA"/>
</dbReference>
<proteinExistence type="predicted"/>
<dbReference type="AlphaFoldDB" id="A0A383EMN8"/>
<dbReference type="GO" id="GO:0016818">
    <property type="term" value="F:hydrolase activity, acting on acid anhydrides, in phosphorus-containing anhydrides"/>
    <property type="evidence" value="ECO:0007669"/>
    <property type="project" value="InterPro"/>
</dbReference>
<dbReference type="GO" id="GO:0003676">
    <property type="term" value="F:nucleic acid binding"/>
    <property type="evidence" value="ECO:0007669"/>
    <property type="project" value="InterPro"/>
</dbReference>
<dbReference type="SMART" id="SM00491">
    <property type="entry name" value="HELICc2"/>
    <property type="match status" value="1"/>
</dbReference>
<accession>A0A383EMN8</accession>
<reference evidence="2" key="1">
    <citation type="submission" date="2018-05" db="EMBL/GenBank/DDBJ databases">
        <authorList>
            <person name="Lanie J.A."/>
            <person name="Ng W.-L."/>
            <person name="Kazmierczak K.M."/>
            <person name="Andrzejewski T.M."/>
            <person name="Davidsen T.M."/>
            <person name="Wayne K.J."/>
            <person name="Tettelin H."/>
            <person name="Glass J.I."/>
            <person name="Rusch D."/>
            <person name="Podicherti R."/>
            <person name="Tsui H.-C.T."/>
            <person name="Winkler M.E."/>
        </authorList>
    </citation>
    <scope>NUCLEOTIDE SEQUENCE</scope>
</reference>
<sequence length="95" mass="10637">MLEEGNVLLLGAESFWKGFDAPGSALSQVILTRLPFENPNHPVLEAKAERLERDGKSPFCEMTIPTAVTRFRQGLGRLVRRRDDCGNLVILDSRI</sequence>
<dbReference type="GO" id="GO:0004386">
    <property type="term" value="F:helicase activity"/>
    <property type="evidence" value="ECO:0007669"/>
    <property type="project" value="InterPro"/>
</dbReference>
<name>A0A383EMN8_9ZZZZ</name>
<evidence type="ECO:0000259" key="1">
    <source>
        <dbReference type="SMART" id="SM00491"/>
    </source>
</evidence>
<evidence type="ECO:0000313" key="2">
    <source>
        <dbReference type="EMBL" id="SVE57580.1"/>
    </source>
</evidence>
<feature type="domain" description="ATP-dependent helicase C-terminal" evidence="1">
    <location>
        <begin position="1"/>
        <end position="95"/>
    </location>
</feature>
<protein>
    <recommendedName>
        <fullName evidence="1">ATP-dependent helicase C-terminal domain-containing protein</fullName>
    </recommendedName>
</protein>
<dbReference type="GO" id="GO:0005524">
    <property type="term" value="F:ATP binding"/>
    <property type="evidence" value="ECO:0007669"/>
    <property type="project" value="InterPro"/>
</dbReference>
<gene>
    <name evidence="2" type="ORF">METZ01_LOCUS510434</name>
</gene>